<dbReference type="Gene3D" id="1.20.1250.20">
    <property type="entry name" value="MFS general substrate transporter like domains"/>
    <property type="match status" value="1"/>
</dbReference>
<dbReference type="RefSeq" id="WP_208238183.1">
    <property type="nucleotide sequence ID" value="NZ_BAAAQU010000001.1"/>
</dbReference>
<feature type="transmembrane region" description="Helical" evidence="5">
    <location>
        <begin position="393"/>
        <end position="413"/>
    </location>
</feature>
<evidence type="ECO:0000313" key="7">
    <source>
        <dbReference type="EMBL" id="MBO2989745.1"/>
    </source>
</evidence>
<sequence length="417" mass="41697">MTTTHAATEIREREQRRIVWVLALATVLGGLGVGASLSAGALLIVDITGAESLSGFGSTMNALGAAIAGIPLARLAAKRGRRVALTTGSAIAVIGAIVIIVASATRTPVALFLGLAVLGVAVAVQLQSRFAATDLAVPSRRARDLSLVVWSITIGAVTGPNLIGPGERIGELLGIPPLAGIFVFTVLAQAVAGLVVWFGLRPDPLLRARAVAAEPAPSGTNPTADPAAGIRATSAAPQFLAIAIVALGHAVMVALMAMTPLHLTHHGGSVTLVGFTISLHIAGMYALSPVFGVLTSRVGPLPVAFGGFAVLGLAALGTGFGGATVWIIQAALVLLGVGWSMVTIAGASLLTSLAPIDVRPKRQGQSDTLMNAAGAAIGAASGVVFAFGGFPLLSIVAGILIALGALAAVRLTVAAQR</sequence>
<dbReference type="Pfam" id="PF07690">
    <property type="entry name" value="MFS_1"/>
    <property type="match status" value="1"/>
</dbReference>
<reference evidence="7" key="1">
    <citation type="submission" date="2021-03" db="EMBL/GenBank/DDBJ databases">
        <title>Leucobacter chromiisoli sp. nov., isolated from chromium-containing soil of chemical plant.</title>
        <authorList>
            <person name="Xu Z."/>
        </authorList>
    </citation>
    <scope>NUCLEOTIDE SEQUENCE</scope>
    <source>
        <strain evidence="7">K 70/01</strain>
    </source>
</reference>
<evidence type="ECO:0000256" key="2">
    <source>
        <dbReference type="ARBA" id="ARBA00022692"/>
    </source>
</evidence>
<evidence type="ECO:0000313" key="8">
    <source>
        <dbReference type="Proteomes" id="UP000668403"/>
    </source>
</evidence>
<dbReference type="InterPro" id="IPR011701">
    <property type="entry name" value="MFS"/>
</dbReference>
<keyword evidence="4 5" id="KW-0472">Membrane</keyword>
<name>A0A939TUH5_9MICO</name>
<evidence type="ECO:0000259" key="6">
    <source>
        <dbReference type="PROSITE" id="PS50850"/>
    </source>
</evidence>
<feature type="transmembrane region" description="Helical" evidence="5">
    <location>
        <begin position="83"/>
        <end position="103"/>
    </location>
</feature>
<keyword evidence="8" id="KW-1185">Reference proteome</keyword>
<feature type="transmembrane region" description="Helical" evidence="5">
    <location>
        <begin position="368"/>
        <end position="387"/>
    </location>
</feature>
<feature type="transmembrane region" description="Helical" evidence="5">
    <location>
        <begin position="239"/>
        <end position="258"/>
    </location>
</feature>
<evidence type="ECO:0000256" key="4">
    <source>
        <dbReference type="ARBA" id="ARBA00023136"/>
    </source>
</evidence>
<feature type="transmembrane region" description="Helical" evidence="5">
    <location>
        <begin position="18"/>
        <end position="44"/>
    </location>
</feature>
<keyword evidence="2 5" id="KW-0812">Transmembrane</keyword>
<proteinExistence type="predicted"/>
<feature type="transmembrane region" description="Helical" evidence="5">
    <location>
        <begin position="326"/>
        <end position="356"/>
    </location>
</feature>
<dbReference type="EMBL" id="JAGFBF010000004">
    <property type="protein sequence ID" value="MBO2989745.1"/>
    <property type="molecule type" value="Genomic_DNA"/>
</dbReference>
<keyword evidence="3 5" id="KW-1133">Transmembrane helix</keyword>
<dbReference type="GO" id="GO:0022857">
    <property type="term" value="F:transmembrane transporter activity"/>
    <property type="evidence" value="ECO:0007669"/>
    <property type="project" value="InterPro"/>
</dbReference>
<feature type="transmembrane region" description="Helical" evidence="5">
    <location>
        <begin position="147"/>
        <end position="163"/>
    </location>
</feature>
<comment type="subcellular location">
    <subcellularLocation>
        <location evidence="1">Cell membrane</location>
        <topology evidence="1">Multi-pass membrane protein</topology>
    </subcellularLocation>
</comment>
<organism evidence="7 8">
    <name type="scientific">Leucobacter tardus</name>
    <dbReference type="NCBI Taxonomy" id="501483"/>
    <lineage>
        <taxon>Bacteria</taxon>
        <taxon>Bacillati</taxon>
        <taxon>Actinomycetota</taxon>
        <taxon>Actinomycetes</taxon>
        <taxon>Micrococcales</taxon>
        <taxon>Microbacteriaceae</taxon>
        <taxon>Leucobacter</taxon>
    </lineage>
</organism>
<dbReference type="PANTHER" id="PTHR23534:SF1">
    <property type="entry name" value="MAJOR FACILITATOR SUPERFAMILY PROTEIN"/>
    <property type="match status" value="1"/>
</dbReference>
<feature type="domain" description="Major facilitator superfamily (MFS) profile" evidence="6">
    <location>
        <begin position="18"/>
        <end position="416"/>
    </location>
</feature>
<protein>
    <submittedName>
        <fullName evidence="7">MFS transporter</fullName>
    </submittedName>
</protein>
<accession>A0A939TUH5</accession>
<evidence type="ECO:0000256" key="1">
    <source>
        <dbReference type="ARBA" id="ARBA00004651"/>
    </source>
</evidence>
<feature type="transmembrane region" description="Helical" evidence="5">
    <location>
        <begin position="301"/>
        <end position="320"/>
    </location>
</feature>
<dbReference type="Proteomes" id="UP000668403">
    <property type="component" value="Unassembled WGS sequence"/>
</dbReference>
<dbReference type="GO" id="GO:0005886">
    <property type="term" value="C:plasma membrane"/>
    <property type="evidence" value="ECO:0007669"/>
    <property type="project" value="UniProtKB-SubCell"/>
</dbReference>
<evidence type="ECO:0000256" key="5">
    <source>
        <dbReference type="SAM" id="Phobius"/>
    </source>
</evidence>
<feature type="transmembrane region" description="Helical" evidence="5">
    <location>
        <begin position="56"/>
        <end position="76"/>
    </location>
</feature>
<dbReference type="PANTHER" id="PTHR23534">
    <property type="entry name" value="MFS PERMEASE"/>
    <property type="match status" value="1"/>
</dbReference>
<dbReference type="AlphaFoldDB" id="A0A939TUH5"/>
<feature type="transmembrane region" description="Helical" evidence="5">
    <location>
        <begin position="175"/>
        <end position="200"/>
    </location>
</feature>
<comment type="caution">
    <text evidence="7">The sequence shown here is derived from an EMBL/GenBank/DDBJ whole genome shotgun (WGS) entry which is preliminary data.</text>
</comment>
<dbReference type="SUPFAM" id="SSF103473">
    <property type="entry name" value="MFS general substrate transporter"/>
    <property type="match status" value="1"/>
</dbReference>
<evidence type="ECO:0000256" key="3">
    <source>
        <dbReference type="ARBA" id="ARBA00022989"/>
    </source>
</evidence>
<feature type="transmembrane region" description="Helical" evidence="5">
    <location>
        <begin position="270"/>
        <end position="294"/>
    </location>
</feature>
<dbReference type="PROSITE" id="PS50850">
    <property type="entry name" value="MFS"/>
    <property type="match status" value="1"/>
</dbReference>
<dbReference type="InterPro" id="IPR020846">
    <property type="entry name" value="MFS_dom"/>
</dbReference>
<feature type="transmembrane region" description="Helical" evidence="5">
    <location>
        <begin position="109"/>
        <end position="126"/>
    </location>
</feature>
<gene>
    <name evidence="7" type="ORF">J4H85_07020</name>
</gene>
<dbReference type="InterPro" id="IPR036259">
    <property type="entry name" value="MFS_trans_sf"/>
</dbReference>